<dbReference type="Pfam" id="PF20148">
    <property type="entry name" value="DUF6531"/>
    <property type="match status" value="1"/>
</dbReference>
<dbReference type="InterPro" id="IPR006530">
    <property type="entry name" value="YD"/>
</dbReference>
<dbReference type="InterPro" id="IPR050708">
    <property type="entry name" value="T6SS_VgrG/RHS"/>
</dbReference>
<dbReference type="Gene3D" id="2.180.10.10">
    <property type="entry name" value="RHS repeat-associated core"/>
    <property type="match status" value="6"/>
</dbReference>
<sequence>MAVYMEIVDGIMGFQEGSQIEKVNLRLSPKTLKNYPGMGIEYQVYSNERWSEWKENNELAGVDGYTIKAIRVKLSGNNYGYQIKYWLLSDTTKSGEPEYMTNGELSGDETGSGAIALSLKFYKESRRIITEDEVWKSGDVIKISEVVEIAENATVTIEEGAKIEFTQDNSSNDIDSTSGIEVKGKLIARGASISGKQITFTDKRKDTDVSEHFGIKVKNTGFLDASYTNFYLERQNVRAYSNKRFLDIEGNLSLENSKLYDKSSYKDSEILGKIYTGITIKGDKDINLKNNELYDFESGIVLSNSLGYVLIEGNILDRNAINGIDISEINNKTQSNKVMKISKNTIKNSSTAINIIQKHQILSVNTGRKIEVDSNIIENNGYSGINIAVNYLSNILLTKNTIRNNKMSDANIVRNRIGAAIEVDINSIKENNTDLFKTINPKDSTNVISGNTIDGILIDGTLNVNTTISKSKYNYVVNNILVVNRKKSVKITEGTKINAIGEIKILGNLSLEGKSTDKVVITSLNAGGKTINGKSNPDYVGHIPIKNIVDGFFKGILVYSGSNFIAENSVIKYGGQSTADKILYLLENSGTTVLKNTQLSYSGGSSSLIRNFKTMHINDSTIQTTDRYALLNFSDEMTITNSKILNAETGIFTNKSIKAYVVDISNIKEYAIDHSVYNKDNINANIDLERITIENCKSGVNINNKNANLTLYNDSKISNFKEYAVYVSINNTKNITIDGVTILGNKSIDSGFENGIWISGNSKVTISGSKISNCNYNGVAVFSNKLLEIYSSIITDCNTGIKLVDGQARIQYNKIHNNEYGVWANSKIISATITYNSFKNNYGIGLTSFERIVDATLNYWGTSDGPYVYESNKVQGSGDKISDSSTVKYEPVFLEDITESMGDFIGISNGGSNYIEYKKPVNKFITDYQYQIKKLLGQEGQTGITGNYSKTFEDIKIELPSLEVNLERTYNSNESTTKSSLGNGWRLSFESEIKDIEAKYEIKGKTITLPDGSVQSFKEENGKYTPIDNRNELIKNSDGTHELTAKNQVKYGYTASGLLSFIKDKNDNALRIHYNSDRTIKKIDNLLGKIYEFEYKDGNLIKISENINGIIKRVVQYNYNPNKLLSSVVDFNGNTLYEYKYDANKKLSEVIEAGKTIETITYFDSTDNKGKVKEKTDINGNKLTYNYDNKNRVLEIKDSNGRTTKQLYNVSLFLAAETDPEGRLTIIEYDANDEGVSEVEEVVKKFDKLGNVTTYTRDKKGNIIKEVNPDLTVTEREYDEKNNIVKEVIKEADMTVARSISYEYDKEKKNLIKKIEKINPNDNGEEAITTYEYYDANESINDGCKLKGLVKSVKNPEGGVEIYTYDRYGNKKSITNPENKTVENTYNDFGFMIKSESAKGVEKEFTYDYKGNLEKIIVKGGEETTRMVYDSLGRKVKEISPNLYNASLDNINSHTYSGDHGIRYAYYDNGNIKTIIDEENNKTTYEYDIYGNKIYEKLPSGVIYTYEYDSVNRPIKKYIDGILSEEYEYEIVNTVKGIGVKKAIKTYFDESNYIKTYVITDYKDREVKVINSDGTAYTKSYDALGNIAYERDARGNTSYYKYNGLNKISSRYEALEDEDGGIKYIYKGFEYDKNGNLIKEIMGKDLVFSGEIPEEVFEKNYEYFKDGMLKVEYDNEGRRKEYEYDKDNNLSKEFSYIENEGDFIIIGYSNNKLGLPSKKYEYVKKCDIYGNDISDKTLKDIITEYEYDKNGNLISETSASGNKITYSYDNKNRKISESKTLIDENGNKVEAAKHITYNTLDQIESETDYNGNVKRYSYNNKGMLLSETNAKDETTSYVYDLMGRLIEKITPKDKVSNSKTKYTHDSRGRVVTEEKLIGSEYVVIKAYMYDACDNVIKEVDGLAYKNASGESKEEKIRNAYGKEFRYNLGNMLQEELDPVSKENGLEFSKKYKYDGLKNLIKETDAKGNNIVYSYNGVGNLLSKKSISNTLEEKELEKNTYNLRGNLTSKIDGNGNVVSNIEYNIFGKIRKAVINGDSSIEENVVLYQYDLDGNNVYRKDSTGKINIMTYDTEGRPLSNSQSKEDNSEIITTKTSYDKNGNKRFEVDGKGNVTEYTYDGLNRVISKSISDGNTGNNSASYENRYEYDEDGNITKEIDWLGNVKSNTYDALGRLIERRDGLGNIIERLEYKENNLQYKSYDALNNVNTFEYDKANRLIATIDAAGNITKQAYDENGNIESKTDGNGNITEFRYDELNRLTEVIDANRNITSYTYDNNGNKISQTDGKGNRTTYEYNIANKLTKIIDPNGIDVDNEFNSKIESYTYYCDGNIKSKKDKNGKITSYSYDIHGRKILETIEDINISYTYDNNGNQLTVTDNKGTIKREYDFLNRTVSKEVPEFGKSTFIYDSLEGLPSGEKAEITTDPKGNTVKKVYDSANRLKTVISNGEITSYEYYENGNKKCTIYPDGSKEEYDYLENNRLKTLVNTKKSGEILESFSYTYDNAGNMIGKHDEKGTTLYTYDNLNRLSSVKEPTGKLTSYTYDSAGNRETEKIVDKDLTILNKYVYNGQNRLLSIISSQNDIVISEKYFNYDNNGNQIAEKTTNIEPSELLIGARIISSLNEEHIEYKYDLFNQLIEVVKDNKTIAKNGYDAEGLRVLKDIEGNITNYLYEGDNVILETNKDGQELARNVWGTSLISRTIN</sequence>
<dbReference type="InterPro" id="IPR039448">
    <property type="entry name" value="Beta_helix"/>
</dbReference>
<dbReference type="RefSeq" id="WP_191739101.1">
    <property type="nucleotide sequence ID" value="NZ_JACSQB010000030.1"/>
</dbReference>
<dbReference type="PANTHER" id="PTHR32305:SF15">
    <property type="entry name" value="PROTEIN RHSA-RELATED"/>
    <property type="match status" value="1"/>
</dbReference>
<dbReference type="Gene3D" id="2.160.20.10">
    <property type="entry name" value="Single-stranded right-handed beta-helix, Pectin lyase-like"/>
    <property type="match status" value="2"/>
</dbReference>
<feature type="domain" description="DUF6531" evidence="2">
    <location>
        <begin position="944"/>
        <end position="1017"/>
    </location>
</feature>
<dbReference type="InterPro" id="IPR031325">
    <property type="entry name" value="RHS_repeat"/>
</dbReference>
<dbReference type="PANTHER" id="PTHR32305">
    <property type="match status" value="1"/>
</dbReference>
<organism evidence="3 4">
    <name type="scientific">Clostridium faecium</name>
    <dbReference type="NCBI Taxonomy" id="2762223"/>
    <lineage>
        <taxon>Bacteria</taxon>
        <taxon>Bacillati</taxon>
        <taxon>Bacillota</taxon>
        <taxon>Clostridia</taxon>
        <taxon>Eubacteriales</taxon>
        <taxon>Clostridiaceae</taxon>
        <taxon>Clostridium</taxon>
    </lineage>
</organism>
<evidence type="ECO:0000313" key="4">
    <source>
        <dbReference type="Proteomes" id="UP000627166"/>
    </source>
</evidence>
<dbReference type="InterPro" id="IPR012334">
    <property type="entry name" value="Pectin_lyas_fold"/>
</dbReference>
<dbReference type="SMART" id="SM00710">
    <property type="entry name" value="PbH1"/>
    <property type="match status" value="13"/>
</dbReference>
<protein>
    <submittedName>
        <fullName evidence="3">Right-handed parallel beta-helix repeat-containing protein</fullName>
    </submittedName>
</protein>
<accession>A0ABR8YPR2</accession>
<dbReference type="Gene3D" id="3.90.930.1">
    <property type="match status" value="1"/>
</dbReference>
<dbReference type="InterPro" id="IPR045351">
    <property type="entry name" value="DUF6531"/>
</dbReference>
<dbReference type="InterPro" id="IPR006626">
    <property type="entry name" value="PbH1"/>
</dbReference>
<reference evidence="3 4" key="1">
    <citation type="submission" date="2020-08" db="EMBL/GenBank/DDBJ databases">
        <title>A Genomic Blueprint of the Chicken Gut Microbiome.</title>
        <authorList>
            <person name="Gilroy R."/>
            <person name="Ravi A."/>
            <person name="Getino M."/>
            <person name="Pursley I."/>
            <person name="Horton D.L."/>
            <person name="Alikhan N.-F."/>
            <person name="Baker D."/>
            <person name="Gharbi K."/>
            <person name="Hall N."/>
            <person name="Watson M."/>
            <person name="Adriaenssens E.M."/>
            <person name="Foster-Nyarko E."/>
            <person name="Jarju S."/>
            <person name="Secka A."/>
            <person name="Antonio M."/>
            <person name="Oren A."/>
            <person name="Chaudhuri R."/>
            <person name="La Ragione R.M."/>
            <person name="Hildebrand F."/>
            <person name="Pallen M.J."/>
        </authorList>
    </citation>
    <scope>NUCLEOTIDE SEQUENCE [LARGE SCALE GENOMIC DNA]</scope>
    <source>
        <strain evidence="3 4">N37</strain>
    </source>
</reference>
<dbReference type="Proteomes" id="UP000627166">
    <property type="component" value="Unassembled WGS sequence"/>
</dbReference>
<dbReference type="InterPro" id="IPR011050">
    <property type="entry name" value="Pectin_lyase_fold/virulence"/>
</dbReference>
<name>A0ABR8YPR2_9CLOT</name>
<dbReference type="EMBL" id="JACSQB010000030">
    <property type="protein sequence ID" value="MBD8046122.1"/>
    <property type="molecule type" value="Genomic_DNA"/>
</dbReference>
<comment type="caution">
    <text evidence="3">The sequence shown here is derived from an EMBL/GenBank/DDBJ whole genome shotgun (WGS) entry which is preliminary data.</text>
</comment>
<dbReference type="Pfam" id="PF13229">
    <property type="entry name" value="Beta_helix"/>
    <property type="match status" value="1"/>
</dbReference>
<evidence type="ECO:0000259" key="2">
    <source>
        <dbReference type="Pfam" id="PF20148"/>
    </source>
</evidence>
<gene>
    <name evidence="3" type="ORF">H9637_03520</name>
</gene>
<dbReference type="NCBIfam" id="TIGR01643">
    <property type="entry name" value="YD_repeat_2x"/>
    <property type="match status" value="6"/>
</dbReference>
<feature type="non-terminal residue" evidence="3">
    <location>
        <position position="2699"/>
    </location>
</feature>
<evidence type="ECO:0000313" key="3">
    <source>
        <dbReference type="EMBL" id="MBD8046122.1"/>
    </source>
</evidence>
<dbReference type="Pfam" id="PF05593">
    <property type="entry name" value="RHS_repeat"/>
    <property type="match status" value="4"/>
</dbReference>
<dbReference type="SUPFAM" id="SSF51126">
    <property type="entry name" value="Pectin lyase-like"/>
    <property type="match status" value="2"/>
</dbReference>
<evidence type="ECO:0000259" key="1">
    <source>
        <dbReference type="Pfam" id="PF13229"/>
    </source>
</evidence>
<proteinExistence type="predicted"/>
<keyword evidence="4" id="KW-1185">Reference proteome</keyword>
<feature type="domain" description="Right handed beta helix" evidence="1">
    <location>
        <begin position="698"/>
        <end position="854"/>
    </location>
</feature>